<dbReference type="PANTHER" id="PTHR37783">
    <property type="entry name" value="MEMBRANE PROTEIN, PUTATIVE (AFU_ORTHOLOGUE AFUA_1G04315)-RELATED"/>
    <property type="match status" value="1"/>
</dbReference>
<keyword evidence="1" id="KW-1133">Transmembrane helix</keyword>
<dbReference type="AlphaFoldDB" id="A0A376B3Y8"/>
<reference evidence="4" key="1">
    <citation type="submission" date="2018-06" db="EMBL/GenBank/DDBJ databases">
        <authorList>
            <person name="Guldener U."/>
        </authorList>
    </citation>
    <scope>NUCLEOTIDE SEQUENCE [LARGE SCALE GENOMIC DNA]</scope>
    <source>
        <strain evidence="4">UTAD17</strain>
    </source>
</reference>
<dbReference type="InterPro" id="IPR019595">
    <property type="entry name" value="DUF2470"/>
</dbReference>
<dbReference type="Proteomes" id="UP000262825">
    <property type="component" value="Unassembled WGS sequence"/>
</dbReference>
<proteinExistence type="predicted"/>
<evidence type="ECO:0000313" key="3">
    <source>
        <dbReference type="EMBL" id="SSD59393.1"/>
    </source>
</evidence>
<dbReference type="Pfam" id="PF10615">
    <property type="entry name" value="DUF2470"/>
    <property type="match status" value="1"/>
</dbReference>
<gene>
    <name evidence="3" type="ORF">SCODWIG_01154</name>
</gene>
<name>A0A376B3Y8_9ASCO</name>
<organism evidence="3 4">
    <name type="scientific">Saccharomycodes ludwigii</name>
    <dbReference type="NCBI Taxonomy" id="36035"/>
    <lineage>
        <taxon>Eukaryota</taxon>
        <taxon>Fungi</taxon>
        <taxon>Dikarya</taxon>
        <taxon>Ascomycota</taxon>
        <taxon>Saccharomycotina</taxon>
        <taxon>Saccharomycetes</taxon>
        <taxon>Saccharomycodales</taxon>
        <taxon>Saccharomycodaceae</taxon>
        <taxon>Saccharomycodes</taxon>
    </lineage>
</organism>
<evidence type="ECO:0000313" key="4">
    <source>
        <dbReference type="Proteomes" id="UP000262825"/>
    </source>
</evidence>
<dbReference type="InterPro" id="IPR037119">
    <property type="entry name" value="Haem_oxidase_HugZ-like_sf"/>
</dbReference>
<feature type="transmembrane region" description="Helical" evidence="1">
    <location>
        <begin position="160"/>
        <end position="180"/>
    </location>
</feature>
<evidence type="ECO:0000256" key="1">
    <source>
        <dbReference type="SAM" id="Phobius"/>
    </source>
</evidence>
<dbReference type="VEuPathDB" id="FungiDB:SCODWIG_01154"/>
<protein>
    <recommendedName>
        <fullName evidence="2">DUF2470 domain-containing protein</fullName>
    </recommendedName>
</protein>
<keyword evidence="1" id="KW-0812">Transmembrane</keyword>
<feature type="transmembrane region" description="Helical" evidence="1">
    <location>
        <begin position="114"/>
        <end position="133"/>
    </location>
</feature>
<evidence type="ECO:0000259" key="2">
    <source>
        <dbReference type="Pfam" id="PF10615"/>
    </source>
</evidence>
<dbReference type="Gene3D" id="3.20.180.10">
    <property type="entry name" value="PNP-oxidase-like"/>
    <property type="match status" value="1"/>
</dbReference>
<dbReference type="PANTHER" id="PTHR37783:SF1">
    <property type="entry name" value="MEMBRANE PROTEIN, PUTATIVE (AFU_ORTHOLOGUE AFUA_1G04315)-RELATED"/>
    <property type="match status" value="1"/>
</dbReference>
<keyword evidence="4" id="KW-1185">Reference proteome</keyword>
<accession>A0A376B3Y8</accession>
<sequence length="229" mass="27358">MSTRESVIRHINKNYRASLHDYIYVYGTVDEKLPIRQLRLVDCDLDSITISYLKDFQLQDDEDLFEIIKFDQGTRKCLNYAEVQDKLIEMAEVAAKKRNLSHIQINEMRYPTSFLDILIIILVFLPTMSYIWLLPLQDLLKKSELPIIVFLSQNLFQPKMLIGIQLAAIFTHFLEIYILLKPKLTFYRVPTDYLVEWWFFGLLEGYGVIRRFNEVIKEKKQQQKRLKRK</sequence>
<keyword evidence="1" id="KW-0472">Membrane</keyword>
<feature type="domain" description="DUF2470" evidence="2">
    <location>
        <begin position="5"/>
        <end position="90"/>
    </location>
</feature>
<dbReference type="EMBL" id="UFAJ01000134">
    <property type="protein sequence ID" value="SSD59393.1"/>
    <property type="molecule type" value="Genomic_DNA"/>
</dbReference>